<dbReference type="RefSeq" id="XP_070864494.1">
    <property type="nucleotide sequence ID" value="XM_071013625.1"/>
</dbReference>
<dbReference type="EMBL" id="JAZGUE010000006">
    <property type="protein sequence ID" value="KAL2265767.1"/>
    <property type="molecule type" value="Genomic_DNA"/>
</dbReference>
<keyword evidence="2" id="KW-0472">Membrane</keyword>
<dbReference type="SMART" id="SM00672">
    <property type="entry name" value="CAP10"/>
    <property type="match status" value="1"/>
</dbReference>
<feature type="region of interest" description="Disordered" evidence="1">
    <location>
        <begin position="1"/>
        <end position="23"/>
    </location>
</feature>
<dbReference type="PANTHER" id="PTHR12203:SF61">
    <property type="entry name" value="CAPSULE PROTEIN"/>
    <property type="match status" value="1"/>
</dbReference>
<evidence type="ECO:0000259" key="3">
    <source>
        <dbReference type="SMART" id="SM00672"/>
    </source>
</evidence>
<proteinExistence type="predicted"/>
<evidence type="ECO:0000313" key="5">
    <source>
        <dbReference type="Proteomes" id="UP001600064"/>
    </source>
</evidence>
<dbReference type="Proteomes" id="UP001600064">
    <property type="component" value="Unassembled WGS sequence"/>
</dbReference>
<feature type="transmembrane region" description="Helical" evidence="2">
    <location>
        <begin position="160"/>
        <end position="182"/>
    </location>
</feature>
<dbReference type="InterPro" id="IPR051091">
    <property type="entry name" value="O-Glucosyltr/Glycosyltrsf_90"/>
</dbReference>
<reference evidence="4 5" key="1">
    <citation type="journal article" date="2024" name="Commun. Biol.">
        <title>Comparative genomic analysis of thermophilic fungi reveals convergent evolutionary adaptations and gene losses.</title>
        <authorList>
            <person name="Steindorff A.S."/>
            <person name="Aguilar-Pontes M.V."/>
            <person name="Robinson A.J."/>
            <person name="Andreopoulos B."/>
            <person name="LaButti K."/>
            <person name="Kuo A."/>
            <person name="Mondo S."/>
            <person name="Riley R."/>
            <person name="Otillar R."/>
            <person name="Haridas S."/>
            <person name="Lipzen A."/>
            <person name="Grimwood J."/>
            <person name="Schmutz J."/>
            <person name="Clum A."/>
            <person name="Reid I.D."/>
            <person name="Moisan M.C."/>
            <person name="Butler G."/>
            <person name="Nguyen T.T.M."/>
            <person name="Dewar K."/>
            <person name="Conant G."/>
            <person name="Drula E."/>
            <person name="Henrissat B."/>
            <person name="Hansel C."/>
            <person name="Singer S."/>
            <person name="Hutchinson M.I."/>
            <person name="de Vries R.P."/>
            <person name="Natvig D.O."/>
            <person name="Powell A.J."/>
            <person name="Tsang A."/>
            <person name="Grigoriev I.V."/>
        </authorList>
    </citation>
    <scope>NUCLEOTIDE SEQUENCE [LARGE SCALE GENOMIC DNA]</scope>
    <source>
        <strain evidence="4 5">ATCC 22073</strain>
    </source>
</reference>
<feature type="transmembrane region" description="Helical" evidence="2">
    <location>
        <begin position="235"/>
        <end position="262"/>
    </location>
</feature>
<feature type="transmembrane region" description="Helical" evidence="2">
    <location>
        <begin position="27"/>
        <end position="48"/>
    </location>
</feature>
<protein>
    <recommendedName>
        <fullName evidence="3">Glycosyl transferase CAP10 domain-containing protein</fullName>
    </recommendedName>
</protein>
<organism evidence="4 5">
    <name type="scientific">Remersonia thermophila</name>
    <dbReference type="NCBI Taxonomy" id="72144"/>
    <lineage>
        <taxon>Eukaryota</taxon>
        <taxon>Fungi</taxon>
        <taxon>Dikarya</taxon>
        <taxon>Ascomycota</taxon>
        <taxon>Pezizomycotina</taxon>
        <taxon>Sordariomycetes</taxon>
        <taxon>Sordariomycetidae</taxon>
        <taxon>Sordariales</taxon>
        <taxon>Sordariales incertae sedis</taxon>
        <taxon>Remersonia</taxon>
    </lineage>
</organism>
<keyword evidence="2" id="KW-0812">Transmembrane</keyword>
<feature type="compositionally biased region" description="Low complexity" evidence="1">
    <location>
        <begin position="11"/>
        <end position="23"/>
    </location>
</feature>
<feature type="transmembrane region" description="Helical" evidence="2">
    <location>
        <begin position="274"/>
        <end position="294"/>
    </location>
</feature>
<comment type="caution">
    <text evidence="4">The sequence shown here is derived from an EMBL/GenBank/DDBJ whole genome shotgun (WGS) entry which is preliminary data.</text>
</comment>
<evidence type="ECO:0000256" key="2">
    <source>
        <dbReference type="SAM" id="Phobius"/>
    </source>
</evidence>
<dbReference type="InterPro" id="IPR006598">
    <property type="entry name" value="CAP10"/>
</dbReference>
<feature type="domain" description="Glycosyl transferase CAP10" evidence="3">
    <location>
        <begin position="530"/>
        <end position="820"/>
    </location>
</feature>
<feature type="transmembrane region" description="Helical" evidence="2">
    <location>
        <begin position="194"/>
        <end position="214"/>
    </location>
</feature>
<dbReference type="Pfam" id="PF05686">
    <property type="entry name" value="Glyco_transf_90"/>
    <property type="match status" value="1"/>
</dbReference>
<keyword evidence="2" id="KW-1133">Transmembrane helix</keyword>
<evidence type="ECO:0000313" key="4">
    <source>
        <dbReference type="EMBL" id="KAL2265767.1"/>
    </source>
</evidence>
<accession>A0ABR4D664</accession>
<dbReference type="GeneID" id="98128269"/>
<dbReference type="PANTHER" id="PTHR12203">
    <property type="entry name" value="KDEL LYS-ASP-GLU-LEU CONTAINING - RELATED"/>
    <property type="match status" value="1"/>
</dbReference>
<evidence type="ECO:0000256" key="1">
    <source>
        <dbReference type="SAM" id="MobiDB-lite"/>
    </source>
</evidence>
<keyword evidence="5" id="KW-1185">Reference proteome</keyword>
<gene>
    <name evidence="4" type="ORF">VTJ83DRAFT_6867</name>
</gene>
<sequence>MLSPPAYHGIPSPSGSRSPSPGHRARALALAPVPVAIAACAACLCAYLRGVLPCAAFGTASGTGPEEGEVLSEMVGWGVVVLAWSRGWGGWRGGGNGWRETAGEEEEEVGRVAPAVVLVLVSSAYQAEVGPVWLIPALPPLVLAAEAHLRPDASLRAARLRLVAMAIAALLALLPLFALRYWGATELARSALPAAALLAVAMLVLAGVLAWQLVTYGTASVRVGWPAVLTGLIKGLSWCLTIQVASSTSWCLAPAIATFGLLASRDPAIHPSEWHALAASAAAFVALLQIGLFLPRTKGRLLLLGLALLPLGPAAVDVANVRRVRSYHLAAADHPVERLVRDARNGFHRMLERQSKTYSEAAAEYRRRYGADPPPGFEAWYGYAVEIGSPIIDEFDGIYRSLLPFWRLSGRDVAAQMAGARRLPSADLWTCTLSSATAVTNCTHPWRSFDRHYADMFNRLLGGLRQGVLPRDATFLINHLDEPAVMFPRSANPGKPATITSLAGRAAWDAVAWSCGVGKRRAPSEVETYGLPLVTNATEARDLCAHPEYARQHGLFVSPTSFRLIEGRVPVLSTGAPSTMADILFPSPAHVVEPEFRYDPSEPAVPWHRKRDALYWAGADTGGVVVGASEQDANRWRRFHRQRFVLRAQGVERPPGDRVYLSETAAGAVAPVSARFLNTHLYRRSAFRLLGRQPASASYDHKLAFDLDGNGISGRFPRLLASGSLVLKQVGGLLEWWNDDGGRGDDGRVRAWVHYVPVSMDMGELPELVHFLLETDKGRKLAREVAEEGRAWVAKAMREEDVRLWVWRLVLELARLTDPERGPLA</sequence>
<name>A0ABR4D664_9PEZI</name>
<feature type="transmembrane region" description="Helical" evidence="2">
    <location>
        <begin position="301"/>
        <end position="319"/>
    </location>
</feature>